<reference evidence="2" key="1">
    <citation type="submission" date="2016-06" db="EMBL/GenBank/DDBJ databases">
        <title>Parallel loss of symbiosis genes in relatives of nitrogen-fixing non-legume Parasponia.</title>
        <authorList>
            <person name="Van Velzen R."/>
            <person name="Holmer R."/>
            <person name="Bu F."/>
            <person name="Rutten L."/>
            <person name="Van Zeijl A."/>
            <person name="Liu W."/>
            <person name="Santuari L."/>
            <person name="Cao Q."/>
            <person name="Sharma T."/>
            <person name="Shen D."/>
            <person name="Roswanjaya Y."/>
            <person name="Wardhani T."/>
            <person name="Kalhor M.S."/>
            <person name="Jansen J."/>
            <person name="Van den Hoogen J."/>
            <person name="Gungor B."/>
            <person name="Hartog M."/>
            <person name="Hontelez J."/>
            <person name="Verver J."/>
            <person name="Yang W.-C."/>
            <person name="Schijlen E."/>
            <person name="Repin R."/>
            <person name="Schilthuizen M."/>
            <person name="Schranz E."/>
            <person name="Heidstra R."/>
            <person name="Miyata K."/>
            <person name="Fedorova E."/>
            <person name="Kohlen W."/>
            <person name="Bisseling T."/>
            <person name="Smit S."/>
            <person name="Geurts R."/>
        </authorList>
    </citation>
    <scope>NUCLEOTIDE SEQUENCE [LARGE SCALE GENOMIC DNA]</scope>
    <source>
        <strain evidence="2">cv. WU1-14</strain>
    </source>
</reference>
<comment type="caution">
    <text evidence="1">The sequence shown here is derived from an EMBL/GenBank/DDBJ whole genome shotgun (WGS) entry which is preliminary data.</text>
</comment>
<organism evidence="1 2">
    <name type="scientific">Parasponia andersonii</name>
    <name type="common">Sponia andersonii</name>
    <dbReference type="NCBI Taxonomy" id="3476"/>
    <lineage>
        <taxon>Eukaryota</taxon>
        <taxon>Viridiplantae</taxon>
        <taxon>Streptophyta</taxon>
        <taxon>Embryophyta</taxon>
        <taxon>Tracheophyta</taxon>
        <taxon>Spermatophyta</taxon>
        <taxon>Magnoliopsida</taxon>
        <taxon>eudicotyledons</taxon>
        <taxon>Gunneridae</taxon>
        <taxon>Pentapetalae</taxon>
        <taxon>rosids</taxon>
        <taxon>fabids</taxon>
        <taxon>Rosales</taxon>
        <taxon>Cannabaceae</taxon>
        <taxon>Parasponia</taxon>
    </lineage>
</organism>
<accession>A0A2P5C3Y6</accession>
<dbReference type="STRING" id="3476.A0A2P5C3Y6"/>
<dbReference type="InterPro" id="IPR044968">
    <property type="entry name" value="PRD1"/>
</dbReference>
<protein>
    <submittedName>
        <fullName evidence="1">Coatomer beta subunit</fullName>
    </submittedName>
</protein>
<gene>
    <name evidence="1" type="ORF">PanWU01x14_186730</name>
</gene>
<evidence type="ECO:0000313" key="2">
    <source>
        <dbReference type="Proteomes" id="UP000237105"/>
    </source>
</evidence>
<keyword evidence="2" id="KW-1185">Reference proteome</keyword>
<dbReference type="GO" id="GO:0042138">
    <property type="term" value="P:meiotic DNA double-strand break formation"/>
    <property type="evidence" value="ECO:0007669"/>
    <property type="project" value="InterPro"/>
</dbReference>
<dbReference type="InterPro" id="IPR016024">
    <property type="entry name" value="ARM-type_fold"/>
</dbReference>
<dbReference type="PANTHER" id="PTHR36379:SF1">
    <property type="entry name" value="PUTATIVE RECOMBINATION INITIATION DEFECT 1-RELATED"/>
    <property type="match status" value="1"/>
</dbReference>
<dbReference type="EMBL" id="JXTB01000180">
    <property type="protein sequence ID" value="PON55721.1"/>
    <property type="molecule type" value="Genomic_DNA"/>
</dbReference>
<dbReference type="Proteomes" id="UP000237105">
    <property type="component" value="Unassembled WGS sequence"/>
</dbReference>
<name>A0A2P5C3Y6_PARAD</name>
<dbReference type="SUPFAM" id="SSF48371">
    <property type="entry name" value="ARM repeat"/>
    <property type="match status" value="1"/>
</dbReference>
<dbReference type="PANTHER" id="PTHR36379">
    <property type="entry name" value="PROTEIN PRD1"/>
    <property type="match status" value="1"/>
</dbReference>
<dbReference type="Gene3D" id="1.25.10.10">
    <property type="entry name" value="Leucine-rich Repeat Variant"/>
    <property type="match status" value="1"/>
</dbReference>
<sequence length="1332" mass="148871">MYLDDTEDLPDYHSCYYHEPEEEEYDNDNEEDIRHCVSSQPPPPLTTSSLSSSCSQGHRSSLILHTQEGGAICLLCFSNLVSDPHSPTLHVSYALSQLSIALSQPPFLRSLLAFHPLLLVSPLVSVLSSFDDAPIARQVTDLVAALCRASADSSSVHGSFVARVSDRLSSGALGWSRRQVFMLHCFGILLKCEMDNPHVHIKDKYGLVSNLVEGLQLPSEEIRGEILFVLYRFSVLQDDDGADILPTFCPKLLHLSLEALVKTQIDDVRLNCVALLTVLAQRGLFVNAFTVDTISMYSGEADSLMQMTEDGIDGSPLNALFAEAIKGPLLSTDSQVQISTLNLLFYYMSSEGTSSKEIEVLVEDNIADYVFEILRLSECKDPLVNSCLRVLDLLSTANHAFKQRLVVGFSTLIPVLRYVAEVPFHPVQSQTLKLIWNCITECPGILSASQIKELVSLLTRMLKNHAEGEMGMLPEIFAMACSIFVSLLKSPSSQGTLNLAISIKEASQHAVLTCLCVPEKDSCQLLHSLYLLKEVYVYSHDENFPDTSNIEVRNCIVDICAVHLLPWFVTFFREIKEEMVLGVLETFHSILLWDSDIQATEFAQKLVSSSWFSLSFGCLGLFPTDKMKQKVYFVLSSLVDIILGKDSGQSIRDAALCLPSDPIDLLFLLGQRSSYNLELFSSQSSILTMLYTSSLYDERLADEKLVLASLEEYILANGSDFRHGDTDSSTVVRLLYLYGFYRGLAKVSYQIPYSPEAERILFQLVNDIGWDLVSSRIHPIALKWLFQQEKFCEPLSDQILKFCRSNISNGSDITFHENNICLVNVQAIAELVASGDNYGARLLICLLTKLVKEEVQENDIISLVNLLTRIVNISPAASDALFLNNIGNAIYTLYSEKNHTLSSQIPTQLFVLIFNILSSVHPETLSDDEIWLAVIMKLLDYFVTAESASNWTQDNLLVIGILSLILNHSMSNAFIEASKIILFNSSLVSTIDSMVREACLKGPALVDHDEGTSCGEHLVFVLLLSYFSLKSLQAVLPGSIDWQSFFDPPDRTQPLSVVGIPCHDLCRLIYFGSPQVKLVASYCLLELFARTTDERNRESEELKCTIECLMSVVTVLEGLVFYSDNRVALNCSLCLSMILGCKMLDTQDTTVIGKNNWSRLIVEELAVSMSAPCLASKSFINEHKPAVYVAVALLKLEKIPDWMRFFLDDPCISGIIENLTASNVTSEIVVLFRELLSSGFLKKKQIASLNQVFRACRKRLYTDNTQGDCEDEHIKKVFTMSHDLGKVCEQLIYLMSSRSSQDRFSCESYYSNKRLLEEIEFFLRTSTIEDDS</sequence>
<dbReference type="InterPro" id="IPR011989">
    <property type="entry name" value="ARM-like"/>
</dbReference>
<evidence type="ECO:0000313" key="1">
    <source>
        <dbReference type="EMBL" id="PON55721.1"/>
    </source>
</evidence>
<dbReference type="OrthoDB" id="2019943at2759"/>
<proteinExistence type="predicted"/>